<dbReference type="InterPro" id="IPR006590">
    <property type="entry name" value="RNA_pol_Rpb4/RPC9_core"/>
</dbReference>
<dbReference type="SMART" id="SM00657">
    <property type="entry name" value="RPOL4c"/>
    <property type="match status" value="1"/>
</dbReference>
<dbReference type="EMBL" id="JAYWIO010000001">
    <property type="protein sequence ID" value="KAK7290195.1"/>
    <property type="molecule type" value="Genomic_DNA"/>
</dbReference>
<organism evidence="9 10">
    <name type="scientific">Crotalaria pallida</name>
    <name type="common">Smooth rattlebox</name>
    <name type="synonym">Crotalaria striata</name>
    <dbReference type="NCBI Taxonomy" id="3830"/>
    <lineage>
        <taxon>Eukaryota</taxon>
        <taxon>Viridiplantae</taxon>
        <taxon>Streptophyta</taxon>
        <taxon>Embryophyta</taxon>
        <taxon>Tracheophyta</taxon>
        <taxon>Spermatophyta</taxon>
        <taxon>Magnoliopsida</taxon>
        <taxon>eudicotyledons</taxon>
        <taxon>Gunneridae</taxon>
        <taxon>Pentapetalae</taxon>
        <taxon>rosids</taxon>
        <taxon>fabids</taxon>
        <taxon>Fabales</taxon>
        <taxon>Fabaceae</taxon>
        <taxon>Papilionoideae</taxon>
        <taxon>50 kb inversion clade</taxon>
        <taxon>genistoids sensu lato</taxon>
        <taxon>core genistoids</taxon>
        <taxon>Crotalarieae</taxon>
        <taxon>Crotalaria</taxon>
    </lineage>
</organism>
<dbReference type="PANTHER" id="PTHR15561:SF0">
    <property type="entry name" value="DNA-DIRECTED RNA POLYMERASE III SUBUNIT RPC9"/>
    <property type="match status" value="1"/>
</dbReference>
<name>A0AAN9P9A0_CROPI</name>
<keyword evidence="5" id="KW-0804">Transcription</keyword>
<dbReference type="InterPro" id="IPR010997">
    <property type="entry name" value="HRDC-like_sf"/>
</dbReference>
<evidence type="ECO:0000259" key="8">
    <source>
        <dbReference type="SMART" id="SM00657"/>
    </source>
</evidence>
<feature type="compositionally biased region" description="Basic and acidic residues" evidence="7">
    <location>
        <begin position="142"/>
        <end position="152"/>
    </location>
</feature>
<evidence type="ECO:0000256" key="7">
    <source>
        <dbReference type="SAM" id="MobiDB-lite"/>
    </source>
</evidence>
<proteinExistence type="inferred from homology"/>
<sequence>MPAAVLLQANAGALTNFEVLDFFRARGASKDPTRVIAKVAQSEYKVYDYLVNSPACSQSRQNINEFLEKVKKYDLAKAEILSVLNTRPAGPVDLFAIIEDCEARFPDEVLQEIIELVKKTLPPPPVEMDPEEIPDGNEETATLEHKGDKITEDQNEDEEEMDQGDEISEDQNDDGEQMDTS</sequence>
<dbReference type="GO" id="GO:0000166">
    <property type="term" value="F:nucleotide binding"/>
    <property type="evidence" value="ECO:0007669"/>
    <property type="project" value="InterPro"/>
</dbReference>
<comment type="subcellular location">
    <subcellularLocation>
        <location evidence="1">Nucleus</location>
    </subcellularLocation>
</comment>
<dbReference type="InterPro" id="IPR038324">
    <property type="entry name" value="Rpb4/RPC9_sf"/>
</dbReference>
<dbReference type="Proteomes" id="UP001372338">
    <property type="component" value="Unassembled WGS sequence"/>
</dbReference>
<feature type="domain" description="RNA polymerase Rpb4/RPC9 core" evidence="8">
    <location>
        <begin position="6"/>
        <end position="124"/>
    </location>
</feature>
<dbReference type="InterPro" id="IPR038846">
    <property type="entry name" value="RPC9"/>
</dbReference>
<dbReference type="AlphaFoldDB" id="A0AAN9P9A0"/>
<evidence type="ECO:0000256" key="2">
    <source>
        <dbReference type="ARBA" id="ARBA00006898"/>
    </source>
</evidence>
<feature type="region of interest" description="Disordered" evidence="7">
    <location>
        <begin position="121"/>
        <end position="181"/>
    </location>
</feature>
<dbReference type="GO" id="GO:0005666">
    <property type="term" value="C:RNA polymerase III complex"/>
    <property type="evidence" value="ECO:0007669"/>
    <property type="project" value="InterPro"/>
</dbReference>
<evidence type="ECO:0000256" key="5">
    <source>
        <dbReference type="ARBA" id="ARBA00023163"/>
    </source>
</evidence>
<evidence type="ECO:0000256" key="4">
    <source>
        <dbReference type="ARBA" id="ARBA00022478"/>
    </source>
</evidence>
<evidence type="ECO:0000313" key="10">
    <source>
        <dbReference type="Proteomes" id="UP001372338"/>
    </source>
</evidence>
<evidence type="ECO:0000313" key="9">
    <source>
        <dbReference type="EMBL" id="KAK7290195.1"/>
    </source>
</evidence>
<keyword evidence="6" id="KW-0539">Nucleus</keyword>
<gene>
    <name evidence="9" type="ORF">RIF29_04439</name>
</gene>
<dbReference type="GO" id="GO:0006384">
    <property type="term" value="P:transcription initiation at RNA polymerase III promoter"/>
    <property type="evidence" value="ECO:0007669"/>
    <property type="project" value="InterPro"/>
</dbReference>
<dbReference type="Gene3D" id="1.20.1250.40">
    <property type="match status" value="1"/>
</dbReference>
<keyword evidence="10" id="KW-1185">Reference proteome</keyword>
<dbReference type="Pfam" id="PF03874">
    <property type="entry name" value="RNA_pol_Rpb4"/>
    <property type="match status" value="1"/>
</dbReference>
<evidence type="ECO:0000256" key="1">
    <source>
        <dbReference type="ARBA" id="ARBA00004123"/>
    </source>
</evidence>
<protein>
    <recommendedName>
        <fullName evidence="3">DNA-directed RNA polymerase III subunit RPC9</fullName>
    </recommendedName>
</protein>
<reference evidence="9 10" key="1">
    <citation type="submission" date="2024-01" db="EMBL/GenBank/DDBJ databases">
        <title>The genomes of 5 underutilized Papilionoideae crops provide insights into root nodulation and disease resistanc.</title>
        <authorList>
            <person name="Yuan L."/>
        </authorList>
    </citation>
    <scope>NUCLEOTIDE SEQUENCE [LARGE SCALE GENOMIC DNA]</scope>
    <source>
        <strain evidence="9">ZHUSHIDOU_FW_LH</strain>
        <tissue evidence="9">Leaf</tissue>
    </source>
</reference>
<dbReference type="SUPFAM" id="SSF47819">
    <property type="entry name" value="HRDC-like"/>
    <property type="match status" value="1"/>
</dbReference>
<comment type="similarity">
    <text evidence="2">Belongs to the eukaryotic RPC9 RNA polymerase subunit family.</text>
</comment>
<comment type="caution">
    <text evidence="9">The sequence shown here is derived from an EMBL/GenBank/DDBJ whole genome shotgun (WGS) entry which is preliminary data.</text>
</comment>
<feature type="compositionally biased region" description="Acidic residues" evidence="7">
    <location>
        <begin position="128"/>
        <end position="138"/>
    </location>
</feature>
<evidence type="ECO:0000256" key="6">
    <source>
        <dbReference type="ARBA" id="ARBA00023242"/>
    </source>
</evidence>
<dbReference type="PANTHER" id="PTHR15561">
    <property type="entry name" value="CALCITONIN GENE-RELATED PEPTIDE-RECEPTOR COMPONENT PROTEIN"/>
    <property type="match status" value="1"/>
</dbReference>
<dbReference type="InterPro" id="IPR005574">
    <property type="entry name" value="Rpb4/RPC9"/>
</dbReference>
<evidence type="ECO:0000256" key="3">
    <source>
        <dbReference type="ARBA" id="ARBA00016672"/>
    </source>
</evidence>
<keyword evidence="4" id="KW-0240">DNA-directed RNA polymerase</keyword>
<accession>A0AAN9P9A0</accession>
<dbReference type="FunFam" id="1.20.1250.40:FF:000008">
    <property type="entry name" value="RNA polymerase II, Rpb4, core protein"/>
    <property type="match status" value="1"/>
</dbReference>
<feature type="compositionally biased region" description="Acidic residues" evidence="7">
    <location>
        <begin position="153"/>
        <end position="181"/>
    </location>
</feature>